<gene>
    <name evidence="3" type="ORF">A0U89_05350</name>
</gene>
<keyword evidence="1" id="KW-1133">Transmembrane helix</keyword>
<feature type="domain" description="HAMP" evidence="2">
    <location>
        <begin position="252"/>
        <end position="305"/>
    </location>
</feature>
<keyword evidence="1" id="KW-0472">Membrane</keyword>
<dbReference type="PROSITE" id="PS50885">
    <property type="entry name" value="HAMP"/>
    <property type="match status" value="1"/>
</dbReference>
<accession>A0A1D8UT24</accession>
<evidence type="ECO:0000313" key="4">
    <source>
        <dbReference type="Proteomes" id="UP000179145"/>
    </source>
</evidence>
<dbReference type="InterPro" id="IPR003660">
    <property type="entry name" value="HAMP_dom"/>
</dbReference>
<dbReference type="RefSeq" id="WP_070402380.1">
    <property type="nucleotide sequence ID" value="NZ_BJVW01000019.1"/>
</dbReference>
<dbReference type="OrthoDB" id="9797588at2"/>
<reference evidence="3 4" key="1">
    <citation type="journal article" date="2016" name="Microb. Cell Fact.">
        <title>Dissection of exopolysaccharide biosynthesis in Kozakia baliensis.</title>
        <authorList>
            <person name="Brandt J.U."/>
            <person name="Jakob F."/>
            <person name="Behr J."/>
            <person name="Geissler A.J."/>
            <person name="Vogel R.F."/>
        </authorList>
    </citation>
    <scope>NUCLEOTIDE SEQUENCE [LARGE SCALE GENOMIC DNA]</scope>
    <source>
        <strain evidence="3 4">DSM 14400</strain>
    </source>
</reference>
<proteinExistence type="predicted"/>
<keyword evidence="4" id="KW-1185">Reference proteome</keyword>
<dbReference type="GO" id="GO:0016020">
    <property type="term" value="C:membrane"/>
    <property type="evidence" value="ECO:0007669"/>
    <property type="project" value="InterPro"/>
</dbReference>
<name>A0A1D8UT24_9PROT</name>
<dbReference type="AlphaFoldDB" id="A0A1D8UT24"/>
<dbReference type="Pfam" id="PF11845">
    <property type="entry name" value="Tll0287-like"/>
    <property type="match status" value="1"/>
</dbReference>
<evidence type="ECO:0000259" key="2">
    <source>
        <dbReference type="PROSITE" id="PS50885"/>
    </source>
</evidence>
<dbReference type="GO" id="GO:0007165">
    <property type="term" value="P:signal transduction"/>
    <property type="evidence" value="ECO:0007669"/>
    <property type="project" value="InterPro"/>
</dbReference>
<dbReference type="KEGG" id="kba:A0U89_05350"/>
<dbReference type="InterPro" id="IPR021796">
    <property type="entry name" value="Tll0287-like_dom"/>
</dbReference>
<organism evidence="3 4">
    <name type="scientific">Kozakia baliensis</name>
    <dbReference type="NCBI Taxonomy" id="153496"/>
    <lineage>
        <taxon>Bacteria</taxon>
        <taxon>Pseudomonadati</taxon>
        <taxon>Pseudomonadota</taxon>
        <taxon>Alphaproteobacteria</taxon>
        <taxon>Acetobacterales</taxon>
        <taxon>Acetobacteraceae</taxon>
        <taxon>Kozakia</taxon>
    </lineage>
</organism>
<dbReference type="Proteomes" id="UP000179145">
    <property type="component" value="Chromosome"/>
</dbReference>
<dbReference type="EMBL" id="CP014674">
    <property type="protein sequence ID" value="AOX16647.1"/>
    <property type="molecule type" value="Genomic_DNA"/>
</dbReference>
<keyword evidence="1" id="KW-0812">Transmembrane</keyword>
<sequence length="312" mass="34443">MAKLYSVLAHKMNFRGLGLIWSTMGLRVRVYSIFSAVFLLGFVIIVLSSMRAVEGGETNARLEAMQSLMTAMMATGHDAPQNAETSSLSRPFGPIGETDYAASHQFAQFSPYYRGYNYRVIANNPMNSQDRPTEHEQELFSQIQAQLGNSEEAKTLEPIFAGKNIELVAPIRMRHACLGCHGDPHAAPSALLQVFGSQNGFGWLQGQIVGMRIVTVPSPLGWVGFGQIKHKIFWPALFWTLSFVGLVAVLEWMVIRPLLRVVTALEAASLGDVEALTLPIEKNGEFGVIAISLDRIKRSLSYAIRLLSDEKD</sequence>
<evidence type="ECO:0000256" key="1">
    <source>
        <dbReference type="SAM" id="Phobius"/>
    </source>
</evidence>
<feature type="transmembrane region" description="Helical" evidence="1">
    <location>
        <begin position="232"/>
        <end position="255"/>
    </location>
</feature>
<evidence type="ECO:0000313" key="3">
    <source>
        <dbReference type="EMBL" id="AOX16647.1"/>
    </source>
</evidence>
<dbReference type="STRING" id="153496.A0U89_05350"/>
<protein>
    <recommendedName>
        <fullName evidence="2">HAMP domain-containing protein</fullName>
    </recommendedName>
</protein>
<feature type="transmembrane region" description="Helical" evidence="1">
    <location>
        <begin position="28"/>
        <end position="47"/>
    </location>
</feature>